<dbReference type="PANTHER" id="PTHR44394">
    <property type="entry name" value="BETA-ALANINE-ACTIVATING ENZYME"/>
    <property type="match status" value="1"/>
</dbReference>
<accession>A0A665VA80</accession>
<dbReference type="InterPro" id="IPR011047">
    <property type="entry name" value="Quinoprotein_ADH-like_sf"/>
</dbReference>
<dbReference type="Ensembl" id="ENSENLT00000029500.1">
    <property type="protein sequence ID" value="ENSENLP00000028638.1"/>
    <property type="gene ID" value="ENSENLG00000012794.1"/>
</dbReference>
<keyword evidence="4" id="KW-0443">Lipid metabolism</keyword>
<dbReference type="PROSITE" id="PS00455">
    <property type="entry name" value="AMP_BINDING"/>
    <property type="match status" value="1"/>
</dbReference>
<dbReference type="InterPro" id="IPR020845">
    <property type="entry name" value="AMP-binding_CS"/>
</dbReference>
<dbReference type="PROSITE" id="PS50075">
    <property type="entry name" value="CARRIER"/>
    <property type="match status" value="1"/>
</dbReference>
<evidence type="ECO:0000256" key="2">
    <source>
        <dbReference type="ARBA" id="ARBA00022450"/>
    </source>
</evidence>
<gene>
    <name evidence="7" type="primary">aasdh</name>
</gene>
<dbReference type="InterPro" id="IPR045851">
    <property type="entry name" value="AMP-bd_C_sf"/>
</dbReference>
<dbReference type="InterPro" id="IPR002372">
    <property type="entry name" value="PQQ_rpt_dom"/>
</dbReference>
<dbReference type="AlphaFoldDB" id="A0A665VA80"/>
<proteinExistence type="inferred from homology"/>
<keyword evidence="2" id="KW-0596">Phosphopantetheine</keyword>
<dbReference type="InterPro" id="IPR000873">
    <property type="entry name" value="AMP-dep_synth/lig_dom"/>
</dbReference>
<evidence type="ECO:0000256" key="3">
    <source>
        <dbReference type="ARBA" id="ARBA00022553"/>
    </source>
</evidence>
<dbReference type="InterPro" id="IPR036736">
    <property type="entry name" value="ACP-like_sf"/>
</dbReference>
<dbReference type="GO" id="GO:0006629">
    <property type="term" value="P:lipid metabolic process"/>
    <property type="evidence" value="ECO:0007669"/>
    <property type="project" value="UniProtKB-KW"/>
</dbReference>
<feature type="region of interest" description="Disordered" evidence="5">
    <location>
        <begin position="626"/>
        <end position="669"/>
    </location>
</feature>
<organism evidence="7 8">
    <name type="scientific">Echeneis naucrates</name>
    <name type="common">Live sharksucker</name>
    <dbReference type="NCBI Taxonomy" id="173247"/>
    <lineage>
        <taxon>Eukaryota</taxon>
        <taxon>Metazoa</taxon>
        <taxon>Chordata</taxon>
        <taxon>Craniata</taxon>
        <taxon>Vertebrata</taxon>
        <taxon>Euteleostomi</taxon>
        <taxon>Actinopterygii</taxon>
        <taxon>Neopterygii</taxon>
        <taxon>Teleostei</taxon>
        <taxon>Neoteleostei</taxon>
        <taxon>Acanthomorphata</taxon>
        <taxon>Carangaria</taxon>
        <taxon>Carangiformes</taxon>
        <taxon>Echeneidae</taxon>
        <taxon>Echeneis</taxon>
    </lineage>
</organism>
<dbReference type="InterPro" id="IPR052091">
    <property type="entry name" value="Beta-ala_Activ/Resist"/>
</dbReference>
<evidence type="ECO:0000313" key="7">
    <source>
        <dbReference type="Ensembl" id="ENSENLP00000028638.1"/>
    </source>
</evidence>
<dbReference type="Gene3D" id="2.130.10.10">
    <property type="entry name" value="YVTN repeat-like/Quinoprotein amine dehydrogenase"/>
    <property type="match status" value="1"/>
</dbReference>
<dbReference type="Pfam" id="PF00501">
    <property type="entry name" value="AMP-binding"/>
    <property type="match status" value="1"/>
</dbReference>
<dbReference type="CDD" id="cd17654">
    <property type="entry name" value="A_NRPS_acs4"/>
    <property type="match status" value="1"/>
</dbReference>
<dbReference type="InterPro" id="IPR042099">
    <property type="entry name" value="ANL_N_sf"/>
</dbReference>
<dbReference type="Gene3D" id="3.40.50.12780">
    <property type="entry name" value="N-terminal domain of ligase-like"/>
    <property type="match status" value="1"/>
</dbReference>
<dbReference type="OMA" id="NGNVICC"/>
<dbReference type="InParanoid" id="A0A665VA80"/>
<feature type="domain" description="Carrier" evidence="6">
    <location>
        <begin position="549"/>
        <end position="625"/>
    </location>
</feature>
<reference evidence="7" key="2">
    <citation type="submission" date="2025-08" db="UniProtKB">
        <authorList>
            <consortium name="Ensembl"/>
        </authorList>
    </citation>
    <scope>IDENTIFICATION</scope>
</reference>
<dbReference type="Pfam" id="PF13570">
    <property type="entry name" value="Beta-prop_ACSF4"/>
    <property type="match status" value="1"/>
</dbReference>
<dbReference type="SUPFAM" id="SSF50998">
    <property type="entry name" value="Quinoprotein alcohol dehydrogenase-like"/>
    <property type="match status" value="1"/>
</dbReference>
<comment type="similarity">
    <text evidence="1">Belongs to the ATP-dependent AMP-binding enzyme family.</text>
</comment>
<dbReference type="GO" id="GO:0043041">
    <property type="term" value="P:amino acid activation for nonribosomal peptide biosynthetic process"/>
    <property type="evidence" value="ECO:0007669"/>
    <property type="project" value="TreeGrafter"/>
</dbReference>
<keyword evidence="8" id="KW-1185">Reference proteome</keyword>
<evidence type="ECO:0000259" key="6">
    <source>
        <dbReference type="PROSITE" id="PS50075"/>
    </source>
</evidence>
<dbReference type="InterPro" id="IPR006162">
    <property type="entry name" value="Ppantetheine_attach_site"/>
</dbReference>
<dbReference type="InterPro" id="IPR009081">
    <property type="entry name" value="PP-bd_ACP"/>
</dbReference>
<dbReference type="SUPFAM" id="SSF56801">
    <property type="entry name" value="Acetyl-CoA synthetase-like"/>
    <property type="match status" value="1"/>
</dbReference>
<dbReference type="SMART" id="SM00564">
    <property type="entry name" value="PQQ"/>
    <property type="match status" value="7"/>
</dbReference>
<sequence>MEAQTLQQLVSSAASEHPDRAAVTYDGRPGSGTLVSLLYRDLADLAAELCVALRENCSQSNGVIGLFCYDDLFIPVWILGILQSPAAYVPLDPDAPGLLSARVMDHCGLKYCAVQTELLQHFQTSVIKHMSVEVCVVLPKFKLTLMRVKLLPVATHRPEMQKNVAQKADDLDLCTDVVKDSWNRDLAYVLHTSGTTGLPKIVRVPHKCILPNIVHLRSLFQVTANDVVFLAAPLTFDPSVVDIFLALSSGAQLLIIPSRIKKMPNRLAHLLFNDHKTTVLQATPTLLSRFRSHTLKQEVLSCSSSLRVLALGGEACPSLALLQSWRHEDNKTHIYNIYGITEVSCWACCYQIPRSLLQSSHTVSSVPLGTPLADTVVEVRDEHGFVVTEGEGQMFIGGKDRVCLLDEEEAVVPGTMRATGDWVTITDTQLYYLGRKDRLIKRHGKRVNLDSLQQLIVSLPQVEACAVGLHEGSRLLAFVVMSTSADQRALHRLIVKQLSVLLPSYSVPDTLVQVPALCLTHHGKVDMEALLKIYQRQRQCLESLQGDISKIKQNLQALWQAALGFAEDVTIEEESNFLLSGGDSLKALNLCEDILTAVGVPLPELVEVILDGTFSDVVHYVARSTPMLPPENSTSPLPQSKKRHAEAPSVAPVKRECRGSESTAAEKPQVQTQVLKALNGGHEVIEMNVGGKETGKNIQAEKQRTDALSLSLSWSSDTGRCVDASPVLLVQERTNKRSDPARKTAFIGSHSHRMQALDLDSGNLLWERVLGDRIEASAAVSHCRTLVIIGCYDGCVYFLCAASGETQWVFKTGDAVKSCPAVDPLTGLAIVGSHDGHIYALNPKQCVWKRHCGGGAVFSSPSLQPSSRQVYVASLGGHLLCLNLESGAVLWSVCRDVPFFSSPLSSSGRVVIGSVDGNICCFGDTGNLVWQFLTKGPIFSSPRITPDQQRLLCGSHDGHLYCLNVADGSLLWTFQTSGKVYSAPCVFDGSAVGRRGVLVGLASTDGTVWILDSENGQMLASHTLPGELFSSPLVYKKSLIVGCRNDYVFCLKLSAKEDG</sequence>
<evidence type="ECO:0000256" key="4">
    <source>
        <dbReference type="ARBA" id="ARBA00023098"/>
    </source>
</evidence>
<dbReference type="FunCoup" id="A0A665VA80">
    <property type="interactions" value="680"/>
</dbReference>
<dbReference type="Gene3D" id="2.40.10.480">
    <property type="match status" value="2"/>
</dbReference>
<dbReference type="InterPro" id="IPR018391">
    <property type="entry name" value="PQQ_b-propeller_rpt"/>
</dbReference>
<evidence type="ECO:0000256" key="5">
    <source>
        <dbReference type="SAM" id="MobiDB-lite"/>
    </source>
</evidence>
<dbReference type="InterPro" id="IPR048005">
    <property type="entry name" value="AASDH_AMP"/>
</dbReference>
<name>A0A665VA80_ECHNA</name>
<evidence type="ECO:0000313" key="8">
    <source>
        <dbReference type="Proteomes" id="UP000472264"/>
    </source>
</evidence>
<dbReference type="PROSITE" id="PS00012">
    <property type="entry name" value="PHOSPHOPANTETHEINE"/>
    <property type="match status" value="1"/>
</dbReference>
<evidence type="ECO:0000256" key="1">
    <source>
        <dbReference type="ARBA" id="ARBA00006432"/>
    </source>
</evidence>
<keyword evidence="3" id="KW-0597">Phosphoprotein</keyword>
<dbReference type="Proteomes" id="UP000472264">
    <property type="component" value="Chromosome 4"/>
</dbReference>
<dbReference type="Gene3D" id="1.10.1200.10">
    <property type="entry name" value="ACP-like"/>
    <property type="match status" value="1"/>
</dbReference>
<dbReference type="InterPro" id="IPR015943">
    <property type="entry name" value="WD40/YVTN_repeat-like_dom_sf"/>
</dbReference>
<reference evidence="7" key="3">
    <citation type="submission" date="2025-09" db="UniProtKB">
        <authorList>
            <consortium name="Ensembl"/>
        </authorList>
    </citation>
    <scope>IDENTIFICATION</scope>
</reference>
<reference evidence="7" key="1">
    <citation type="submission" date="2021-04" db="EMBL/GenBank/DDBJ databases">
        <authorList>
            <consortium name="Wellcome Sanger Institute Data Sharing"/>
        </authorList>
    </citation>
    <scope>NUCLEOTIDE SEQUENCE [LARGE SCALE GENOMIC DNA]</scope>
</reference>
<dbReference type="Gene3D" id="3.30.300.30">
    <property type="match status" value="1"/>
</dbReference>
<dbReference type="PANTHER" id="PTHR44394:SF1">
    <property type="entry name" value="BETA-ALANINE-ACTIVATING ENZYME"/>
    <property type="match status" value="1"/>
</dbReference>
<protein>
    <submittedName>
        <fullName evidence="7">Aminoadipate-semialdehyde dehydrogenase</fullName>
    </submittedName>
</protein>